<proteinExistence type="inferred from homology"/>
<keyword evidence="5 7" id="KW-1133">Transmembrane helix</keyword>
<feature type="transmembrane region" description="Helical" evidence="7">
    <location>
        <begin position="140"/>
        <end position="165"/>
    </location>
</feature>
<keyword evidence="6 7" id="KW-0472">Membrane</keyword>
<evidence type="ECO:0000256" key="3">
    <source>
        <dbReference type="ARBA" id="ARBA00022475"/>
    </source>
</evidence>
<dbReference type="GO" id="GO:0022857">
    <property type="term" value="F:transmembrane transporter activity"/>
    <property type="evidence" value="ECO:0007669"/>
    <property type="project" value="UniProtKB-UniRule"/>
</dbReference>
<keyword evidence="2 7" id="KW-0813">Transport</keyword>
<evidence type="ECO:0000313" key="10">
    <source>
        <dbReference type="Proteomes" id="UP000198525"/>
    </source>
</evidence>
<organism evidence="9 10">
    <name type="scientific">Billgrantia gudaonensis</name>
    <dbReference type="NCBI Taxonomy" id="376427"/>
    <lineage>
        <taxon>Bacteria</taxon>
        <taxon>Pseudomonadati</taxon>
        <taxon>Pseudomonadota</taxon>
        <taxon>Gammaproteobacteria</taxon>
        <taxon>Oceanospirillales</taxon>
        <taxon>Halomonadaceae</taxon>
        <taxon>Billgrantia</taxon>
    </lineage>
</organism>
<keyword evidence="3" id="KW-1003">Cell membrane</keyword>
<reference evidence="9 10" key="1">
    <citation type="submission" date="2016-10" db="EMBL/GenBank/DDBJ databases">
        <authorList>
            <person name="de Groot N.N."/>
        </authorList>
    </citation>
    <scope>NUCLEOTIDE SEQUENCE [LARGE SCALE GENOMIC DNA]</scope>
    <source>
        <strain evidence="9 10">CGMCC 1.6133</strain>
    </source>
</reference>
<evidence type="ECO:0000256" key="7">
    <source>
        <dbReference type="RuleBase" id="RU369079"/>
    </source>
</evidence>
<dbReference type="EMBL" id="FNES01000015">
    <property type="protein sequence ID" value="SDK37484.1"/>
    <property type="molecule type" value="Genomic_DNA"/>
</dbReference>
<name>A0A1G9BEI8_9GAMM</name>
<comment type="subunit">
    <text evidence="7">The complex comprises the extracytoplasmic solute receptor protein and the two transmembrane proteins.</text>
</comment>
<feature type="transmembrane region" description="Helical" evidence="7">
    <location>
        <begin position="12"/>
        <end position="36"/>
    </location>
</feature>
<gene>
    <name evidence="9" type="ORF">SAMN04487954_11579</name>
</gene>
<dbReference type="GO" id="GO:0005886">
    <property type="term" value="C:plasma membrane"/>
    <property type="evidence" value="ECO:0007669"/>
    <property type="project" value="UniProtKB-SubCell"/>
</dbReference>
<feature type="transmembrane region" description="Helical" evidence="7">
    <location>
        <begin position="99"/>
        <end position="119"/>
    </location>
</feature>
<dbReference type="Proteomes" id="UP000198525">
    <property type="component" value="Unassembled WGS sequence"/>
</dbReference>
<keyword evidence="10" id="KW-1185">Reference proteome</keyword>
<evidence type="ECO:0000256" key="2">
    <source>
        <dbReference type="ARBA" id="ARBA00022448"/>
    </source>
</evidence>
<keyword evidence="4 7" id="KW-0812">Transmembrane</keyword>
<evidence type="ECO:0000256" key="5">
    <source>
        <dbReference type="ARBA" id="ARBA00022989"/>
    </source>
</evidence>
<dbReference type="AlphaFoldDB" id="A0A1G9BEI8"/>
<protein>
    <recommendedName>
        <fullName evidence="7">TRAP transporter small permease protein</fullName>
    </recommendedName>
</protein>
<comment type="function">
    <text evidence="7">Part of the tripartite ATP-independent periplasmic (TRAP) transport system.</text>
</comment>
<feature type="domain" description="Tripartite ATP-independent periplasmic transporters DctQ component" evidence="8">
    <location>
        <begin position="29"/>
        <end position="160"/>
    </location>
</feature>
<dbReference type="STRING" id="376427.SAMN04487954_11579"/>
<comment type="subcellular location">
    <subcellularLocation>
        <location evidence="7">Cell inner membrane</location>
        <topology evidence="7">Multi-pass membrane protein</topology>
    </subcellularLocation>
    <subcellularLocation>
        <location evidence="1">Cell membrane</location>
        <topology evidence="1">Multi-pass membrane protein</topology>
    </subcellularLocation>
</comment>
<comment type="similarity">
    <text evidence="7">Belongs to the TRAP transporter small permease family.</text>
</comment>
<sequence>MMPSLERASHWLALVCRLVAGIALLALLTVTIADVGTRYLHRITDGAIALRVSGSVELVSYLMLFSLLAAMAANVEKSQVVVEAFSHGLSSNLKNRLHGVYLLGFAALGLILFIGLLDSAAAAARHGEVTQDLRLPMGPIYYLAAALSLLLGLRSLIHALLSAVFGADGEVSHGE</sequence>
<accession>A0A1G9BEI8</accession>
<evidence type="ECO:0000256" key="1">
    <source>
        <dbReference type="ARBA" id="ARBA00004651"/>
    </source>
</evidence>
<evidence type="ECO:0000256" key="6">
    <source>
        <dbReference type="ARBA" id="ARBA00023136"/>
    </source>
</evidence>
<evidence type="ECO:0000313" key="9">
    <source>
        <dbReference type="EMBL" id="SDK37484.1"/>
    </source>
</evidence>
<evidence type="ECO:0000259" key="8">
    <source>
        <dbReference type="Pfam" id="PF04290"/>
    </source>
</evidence>
<keyword evidence="7" id="KW-0997">Cell inner membrane</keyword>
<dbReference type="Pfam" id="PF04290">
    <property type="entry name" value="DctQ"/>
    <property type="match status" value="1"/>
</dbReference>
<evidence type="ECO:0000256" key="4">
    <source>
        <dbReference type="ARBA" id="ARBA00022692"/>
    </source>
</evidence>
<dbReference type="InterPro" id="IPR055348">
    <property type="entry name" value="DctQ"/>
</dbReference>
<feature type="transmembrane region" description="Helical" evidence="7">
    <location>
        <begin position="48"/>
        <end position="73"/>
    </location>
</feature>
<dbReference type="RefSeq" id="WP_176761544.1">
    <property type="nucleotide sequence ID" value="NZ_FNES01000015.1"/>
</dbReference>